<evidence type="ECO:0000313" key="2">
    <source>
        <dbReference type="EMBL" id="GAI51402.1"/>
    </source>
</evidence>
<organism evidence="2">
    <name type="scientific">marine sediment metagenome</name>
    <dbReference type="NCBI Taxonomy" id="412755"/>
    <lineage>
        <taxon>unclassified sequences</taxon>
        <taxon>metagenomes</taxon>
        <taxon>ecological metagenomes</taxon>
    </lineage>
</organism>
<keyword evidence="1" id="KW-0812">Transmembrane</keyword>
<keyword evidence="1" id="KW-1133">Transmembrane helix</keyword>
<proteinExistence type="predicted"/>
<protein>
    <submittedName>
        <fullName evidence="2">Uncharacterized protein</fullName>
    </submittedName>
</protein>
<comment type="caution">
    <text evidence="2">The sequence shown here is derived from an EMBL/GenBank/DDBJ whole genome shotgun (WGS) entry which is preliminary data.</text>
</comment>
<dbReference type="EMBL" id="BARV01038832">
    <property type="protein sequence ID" value="GAI51402.1"/>
    <property type="molecule type" value="Genomic_DNA"/>
</dbReference>
<keyword evidence="1" id="KW-0472">Membrane</keyword>
<evidence type="ECO:0000256" key="1">
    <source>
        <dbReference type="SAM" id="Phobius"/>
    </source>
</evidence>
<gene>
    <name evidence="2" type="ORF">S06H3_59706</name>
</gene>
<reference evidence="2" key="1">
    <citation type="journal article" date="2014" name="Front. Microbiol.">
        <title>High frequency of phylogenetically diverse reductive dehalogenase-homologous genes in deep subseafloor sedimentary metagenomes.</title>
        <authorList>
            <person name="Kawai M."/>
            <person name="Futagami T."/>
            <person name="Toyoda A."/>
            <person name="Takaki Y."/>
            <person name="Nishi S."/>
            <person name="Hori S."/>
            <person name="Arai W."/>
            <person name="Tsubouchi T."/>
            <person name="Morono Y."/>
            <person name="Uchiyama I."/>
            <person name="Ito T."/>
            <person name="Fujiyama A."/>
            <person name="Inagaki F."/>
            <person name="Takami H."/>
        </authorList>
    </citation>
    <scope>NUCLEOTIDE SEQUENCE</scope>
    <source>
        <strain evidence="2">Expedition CK06-06</strain>
    </source>
</reference>
<accession>X1P501</accession>
<dbReference type="AlphaFoldDB" id="X1P501"/>
<feature type="non-terminal residue" evidence="2">
    <location>
        <position position="1"/>
    </location>
</feature>
<name>X1P501_9ZZZZ</name>
<feature type="transmembrane region" description="Helical" evidence="1">
    <location>
        <begin position="20"/>
        <end position="38"/>
    </location>
</feature>
<sequence length="45" mass="5243">LSIVAGILLSIGIWLFGRKHYLYIWLALGIIWLFAQLGRRIIDYP</sequence>